<dbReference type="OrthoDB" id="8693905at2759"/>
<dbReference type="EMBL" id="QPKB01000305">
    <property type="protein sequence ID" value="RWR97973.1"/>
    <property type="molecule type" value="Genomic_DNA"/>
</dbReference>
<dbReference type="GO" id="GO:0016301">
    <property type="term" value="F:kinase activity"/>
    <property type="evidence" value="ECO:0007669"/>
    <property type="project" value="UniProtKB-KW"/>
</dbReference>
<dbReference type="SUPFAM" id="SSF56112">
    <property type="entry name" value="Protein kinase-like (PK-like)"/>
    <property type="match status" value="1"/>
</dbReference>
<name>A0A3S3NSQ0_9MAGN</name>
<dbReference type="STRING" id="337451.A0A3S3NSQ0"/>
<dbReference type="AlphaFoldDB" id="A0A3S3NSQ0"/>
<keyword evidence="1" id="KW-0418">Kinase</keyword>
<protein>
    <submittedName>
        <fullName evidence="1">Mitogen-activated protein kinase kinase 5-like protein</fullName>
    </submittedName>
</protein>
<evidence type="ECO:0000313" key="1">
    <source>
        <dbReference type="EMBL" id="RWR97973.1"/>
    </source>
</evidence>
<dbReference type="Gene3D" id="1.10.510.10">
    <property type="entry name" value="Transferase(Phosphotransferase) domain 1"/>
    <property type="match status" value="1"/>
</dbReference>
<gene>
    <name evidence="1" type="ORF">CKAN_02745100</name>
</gene>
<keyword evidence="2" id="KW-1185">Reference proteome</keyword>
<proteinExistence type="predicted"/>
<organism evidence="1 2">
    <name type="scientific">Cinnamomum micranthum f. kanehirae</name>
    <dbReference type="NCBI Taxonomy" id="337451"/>
    <lineage>
        <taxon>Eukaryota</taxon>
        <taxon>Viridiplantae</taxon>
        <taxon>Streptophyta</taxon>
        <taxon>Embryophyta</taxon>
        <taxon>Tracheophyta</taxon>
        <taxon>Spermatophyta</taxon>
        <taxon>Magnoliopsida</taxon>
        <taxon>Magnoliidae</taxon>
        <taxon>Laurales</taxon>
        <taxon>Lauraceae</taxon>
        <taxon>Cinnamomum</taxon>
    </lineage>
</organism>
<evidence type="ECO:0000313" key="2">
    <source>
        <dbReference type="Proteomes" id="UP000283530"/>
    </source>
</evidence>
<dbReference type="Proteomes" id="UP000283530">
    <property type="component" value="Unassembled WGS sequence"/>
</dbReference>
<accession>A0A3S3NSQ0</accession>
<sequence>MFNHAGEIQILLEYVESSSLDARGTMLEPFLANVARPERINTNLSNDAYDCYTGDVWRLGVLILECYMGRYPFTVAKQGDWAYRRIR</sequence>
<keyword evidence="1" id="KW-0808">Transferase</keyword>
<comment type="caution">
    <text evidence="1">The sequence shown here is derived from an EMBL/GenBank/DDBJ whole genome shotgun (WGS) entry which is preliminary data.</text>
</comment>
<dbReference type="InterPro" id="IPR011009">
    <property type="entry name" value="Kinase-like_dom_sf"/>
</dbReference>
<reference evidence="1 2" key="1">
    <citation type="journal article" date="2019" name="Nat. Plants">
        <title>Stout camphor tree genome fills gaps in understanding of flowering plant genome evolution.</title>
        <authorList>
            <person name="Chaw S.M."/>
            <person name="Liu Y.C."/>
            <person name="Wu Y.W."/>
            <person name="Wang H.Y."/>
            <person name="Lin C.I."/>
            <person name="Wu C.S."/>
            <person name="Ke H.M."/>
            <person name="Chang L.Y."/>
            <person name="Hsu C.Y."/>
            <person name="Yang H.T."/>
            <person name="Sudianto E."/>
            <person name="Hsu M.H."/>
            <person name="Wu K.P."/>
            <person name="Wang L.N."/>
            <person name="Leebens-Mack J.H."/>
            <person name="Tsai I.J."/>
        </authorList>
    </citation>
    <scope>NUCLEOTIDE SEQUENCE [LARGE SCALE GENOMIC DNA]</scope>
    <source>
        <strain evidence="2">cv. Chaw 1501</strain>
        <tissue evidence="1">Young leaves</tissue>
    </source>
</reference>